<evidence type="ECO:0000313" key="7">
    <source>
        <dbReference type="EMBL" id="MBM7657610.1"/>
    </source>
</evidence>
<comment type="subunit">
    <text evidence="2 6">Heterotetramer of two alpha and two beta chains.</text>
</comment>
<dbReference type="Gene3D" id="3.60.70.12">
    <property type="entry name" value="L-amino peptidase D-ALA esterase/amidase"/>
    <property type="match status" value="1"/>
</dbReference>
<dbReference type="EMBL" id="JAFBEV010000007">
    <property type="protein sequence ID" value="MBM7657610.1"/>
    <property type="molecule type" value="Genomic_DNA"/>
</dbReference>
<keyword evidence="6" id="KW-0963">Cytoplasm</keyword>
<evidence type="ECO:0000256" key="5">
    <source>
        <dbReference type="ARBA" id="ARBA00023315"/>
    </source>
</evidence>
<keyword evidence="4 6" id="KW-0068">Autocatalytic cleavage</keyword>
<dbReference type="InterPro" id="IPR016117">
    <property type="entry name" value="ArgJ-like_dom_sf"/>
</dbReference>
<comment type="pathway">
    <text evidence="6">Amino-acid biosynthesis; L-arginine biosynthesis; L-ornithine and N-acetyl-L-glutamate from L-glutamate and N(2)-acetyl-L-ornithine (cyclic): step 1/1.</text>
</comment>
<comment type="caution">
    <text evidence="7">The sequence shown here is derived from an EMBL/GenBank/DDBJ whole genome shotgun (WGS) entry which is preliminary data.</text>
</comment>
<evidence type="ECO:0000256" key="2">
    <source>
        <dbReference type="ARBA" id="ARBA00011475"/>
    </source>
</evidence>
<dbReference type="NCBIfam" id="NF003802">
    <property type="entry name" value="PRK05388.1"/>
    <property type="match status" value="1"/>
</dbReference>
<feature type="active site" description="Nucleophile" evidence="6">
    <location>
        <position position="195"/>
    </location>
</feature>
<comment type="function">
    <text evidence="6">Catalyzes two activities which are involved in the cyclic version of arginine biosynthesis: the synthesis of N-acetylglutamate from glutamate and acetyl-CoA as the acetyl donor, and of ornithine by transacetylation between N(2)-acetylornithine and glutamate.</text>
</comment>
<dbReference type="Pfam" id="PF01960">
    <property type="entry name" value="ArgJ"/>
    <property type="match status" value="1"/>
</dbReference>
<gene>
    <name evidence="6" type="primary">argJ</name>
    <name evidence="7" type="ORF">JOC27_001059</name>
</gene>
<keyword evidence="5 6" id="KW-0012">Acyltransferase</keyword>
<dbReference type="NCBIfam" id="TIGR00120">
    <property type="entry name" value="ArgJ"/>
    <property type="match status" value="1"/>
</dbReference>
<evidence type="ECO:0000313" key="8">
    <source>
        <dbReference type="Proteomes" id="UP000823201"/>
    </source>
</evidence>
<feature type="binding site" evidence="6">
    <location>
        <position position="184"/>
    </location>
    <ligand>
        <name>substrate</name>
    </ligand>
</feature>
<keyword evidence="8" id="KW-1185">Reference proteome</keyword>
<keyword evidence="6" id="KW-0511">Multifunctional enzyme</keyword>
<dbReference type="PANTHER" id="PTHR23100:SF0">
    <property type="entry name" value="ARGININE BIOSYNTHESIS BIFUNCTIONAL PROTEIN ARGJ, MITOCHONDRIAL"/>
    <property type="match status" value="1"/>
</dbReference>
<organism evidence="7 8">
    <name type="scientific">Sporolactobacillus spathodeae</name>
    <dbReference type="NCBI Taxonomy" id="1465502"/>
    <lineage>
        <taxon>Bacteria</taxon>
        <taxon>Bacillati</taxon>
        <taxon>Bacillota</taxon>
        <taxon>Bacilli</taxon>
        <taxon>Bacillales</taxon>
        <taxon>Sporolactobacillaceae</taxon>
        <taxon>Sporolactobacillus</taxon>
    </lineage>
</organism>
<dbReference type="EC" id="2.3.1.1" evidence="6"/>
<reference evidence="7 8" key="1">
    <citation type="submission" date="2021-01" db="EMBL/GenBank/DDBJ databases">
        <title>Genomic Encyclopedia of Type Strains, Phase IV (KMG-IV): sequencing the most valuable type-strain genomes for metagenomic binning, comparative biology and taxonomic classification.</title>
        <authorList>
            <person name="Goeker M."/>
        </authorList>
    </citation>
    <scope>NUCLEOTIDE SEQUENCE [LARGE SCALE GENOMIC DNA]</scope>
    <source>
        <strain evidence="7 8">DSM 100968</strain>
    </source>
</reference>
<dbReference type="Gene3D" id="3.10.20.340">
    <property type="entry name" value="ArgJ beta chain, C-terminal domain"/>
    <property type="match status" value="1"/>
</dbReference>
<evidence type="ECO:0000256" key="6">
    <source>
        <dbReference type="HAMAP-Rule" id="MF_01106"/>
    </source>
</evidence>
<dbReference type="PANTHER" id="PTHR23100">
    <property type="entry name" value="ARGININE BIOSYNTHESIS BIFUNCTIONAL PROTEIN ARGJ"/>
    <property type="match status" value="1"/>
</dbReference>
<name>A0ABS2Q770_9BACL</name>
<feature type="chain" id="PRO_5044933894" description="Arginine biosynthesis bifunctional protein ArgJ beta chain" evidence="6">
    <location>
        <begin position="195"/>
        <end position="408"/>
    </location>
</feature>
<dbReference type="Gene3D" id="3.30.2330.10">
    <property type="entry name" value="arginine biosynthesis bifunctional protein suprefamily"/>
    <property type="match status" value="1"/>
</dbReference>
<feature type="binding site" evidence="6">
    <location>
        <position position="281"/>
    </location>
    <ligand>
        <name>substrate</name>
    </ligand>
</feature>
<evidence type="ECO:0000256" key="3">
    <source>
        <dbReference type="ARBA" id="ARBA00022679"/>
    </source>
</evidence>
<dbReference type="InterPro" id="IPR002813">
    <property type="entry name" value="Arg_biosynth_ArgJ"/>
</dbReference>
<feature type="site" description="Involved in the stabilization of negative charge on the oxyanion by the formation of the oxyanion hole" evidence="6">
    <location>
        <position position="125"/>
    </location>
</feature>
<sequence length="408" mass="42936">MDKRMATLDKMVILENGGVGTAKGFTSGGRHIGLRYKRPDLGWIVSEVPASAAGVYTTNQFKAAPLKVTQKVIQQSHQLQAVLVNSVNANSCTGEQGIANAIQTQQWAAKKLGVPDDLVAVASTGVIGVQLPMDVMEKGIEGIDSACDEATFEQAILTTDTKEKHLAVQIVIDGQPVTIGGACKGSGMIHPNMATMLGFVTTDAAIEAADLQGALKTVTDNTFNRITVDGDTSTNDMVLVLANGAAGNQPLSAAHPEWQTFLGALEYVCRSLAKMIAADGEGATKLIEVQVSGAQDHVAAEKISKAIVGSSLVKTAIFGSDANWGRIVCAIGYSGASFNPDQVSLKLGDMLLFENGMPIAFDEDEAKQYLEQDSIVIKASVGSGDGFAVAWGCDLTYNYVKINASYRS</sequence>
<dbReference type="GO" id="GO:0004358">
    <property type="term" value="F:L-glutamate N-acetyltransferase activity, acting on acetyl-L-ornithine as donor"/>
    <property type="evidence" value="ECO:0007669"/>
    <property type="project" value="UniProtKB-EC"/>
</dbReference>
<comment type="pathway">
    <text evidence="6">Amino-acid biosynthesis; L-arginine biosynthesis; N(2)-acetyl-L-ornithine from L-glutamate: step 1/4.</text>
</comment>
<keyword evidence="6" id="KW-0055">Arginine biosynthesis</keyword>
<accession>A0ABS2Q770</accession>
<proteinExistence type="inferred from homology"/>
<dbReference type="InterPro" id="IPR042195">
    <property type="entry name" value="ArgJ_beta_C"/>
</dbReference>
<dbReference type="CDD" id="cd02152">
    <property type="entry name" value="OAT"/>
    <property type="match status" value="1"/>
</dbReference>
<feature type="chain" id="PRO_5044933895" description="Arginine biosynthesis bifunctional protein ArgJ alpha chain" evidence="6">
    <location>
        <begin position="1"/>
        <end position="194"/>
    </location>
</feature>
<dbReference type="EC" id="2.3.1.35" evidence="6"/>
<comment type="similarity">
    <text evidence="1 6">Belongs to the ArgJ family.</text>
</comment>
<feature type="binding site" evidence="6">
    <location>
        <position position="408"/>
    </location>
    <ligand>
        <name>substrate</name>
    </ligand>
</feature>
<evidence type="ECO:0000256" key="1">
    <source>
        <dbReference type="ARBA" id="ARBA00006774"/>
    </source>
</evidence>
<comment type="subcellular location">
    <subcellularLocation>
        <location evidence="6">Cytoplasm</location>
    </subcellularLocation>
</comment>
<dbReference type="Proteomes" id="UP000823201">
    <property type="component" value="Unassembled WGS sequence"/>
</dbReference>
<feature type="binding site" evidence="6">
    <location>
        <position position="403"/>
    </location>
    <ligand>
        <name>substrate</name>
    </ligand>
</feature>
<feature type="site" description="Involved in the stabilization of negative charge on the oxyanion by the formation of the oxyanion hole" evidence="6">
    <location>
        <position position="124"/>
    </location>
</feature>
<feature type="site" description="Cleavage; by autolysis" evidence="6">
    <location>
        <begin position="194"/>
        <end position="195"/>
    </location>
</feature>
<keyword evidence="3 6" id="KW-0808">Transferase</keyword>
<evidence type="ECO:0000256" key="4">
    <source>
        <dbReference type="ARBA" id="ARBA00022813"/>
    </source>
</evidence>
<dbReference type="SUPFAM" id="SSF56266">
    <property type="entry name" value="DmpA/ArgJ-like"/>
    <property type="match status" value="1"/>
</dbReference>
<comment type="catalytic activity">
    <reaction evidence="6">
        <text>N(2)-acetyl-L-ornithine + L-glutamate = N-acetyl-L-glutamate + L-ornithine</text>
        <dbReference type="Rhea" id="RHEA:15349"/>
        <dbReference type="ChEBI" id="CHEBI:29985"/>
        <dbReference type="ChEBI" id="CHEBI:44337"/>
        <dbReference type="ChEBI" id="CHEBI:46911"/>
        <dbReference type="ChEBI" id="CHEBI:57805"/>
        <dbReference type="EC" id="2.3.1.35"/>
    </reaction>
</comment>
<comment type="catalytic activity">
    <reaction evidence="6">
        <text>L-glutamate + acetyl-CoA = N-acetyl-L-glutamate + CoA + H(+)</text>
        <dbReference type="Rhea" id="RHEA:24292"/>
        <dbReference type="ChEBI" id="CHEBI:15378"/>
        <dbReference type="ChEBI" id="CHEBI:29985"/>
        <dbReference type="ChEBI" id="CHEBI:44337"/>
        <dbReference type="ChEBI" id="CHEBI:57287"/>
        <dbReference type="ChEBI" id="CHEBI:57288"/>
        <dbReference type="EC" id="2.3.1.1"/>
    </reaction>
</comment>
<protein>
    <recommendedName>
        <fullName evidence="6">Arginine biosynthesis bifunctional protein ArgJ</fullName>
    </recommendedName>
    <domain>
        <recommendedName>
            <fullName evidence="6">Glutamate N-acetyltransferase</fullName>
            <ecNumber evidence="6">2.3.1.35</ecNumber>
        </recommendedName>
        <alternativeName>
            <fullName evidence="6">Ornithine acetyltransferase</fullName>
            <shortName evidence="6">OATase</shortName>
        </alternativeName>
        <alternativeName>
            <fullName evidence="6">Ornithine transacetylase</fullName>
        </alternativeName>
    </domain>
    <domain>
        <recommendedName>
            <fullName evidence="6">Amino-acid acetyltransferase</fullName>
            <ecNumber evidence="6">2.3.1.1</ecNumber>
        </recommendedName>
        <alternativeName>
            <fullName evidence="6">N-acetylglutamate synthase</fullName>
            <shortName evidence="6">AGSase</shortName>
        </alternativeName>
    </domain>
    <component>
        <recommendedName>
            <fullName evidence="6">Arginine biosynthesis bifunctional protein ArgJ alpha chain</fullName>
        </recommendedName>
    </component>
    <component>
        <recommendedName>
            <fullName evidence="6">Arginine biosynthesis bifunctional protein ArgJ beta chain</fullName>
        </recommendedName>
    </component>
</protein>
<feature type="binding site" evidence="6">
    <location>
        <position position="195"/>
    </location>
    <ligand>
        <name>substrate</name>
    </ligand>
</feature>
<dbReference type="HAMAP" id="MF_01106">
    <property type="entry name" value="ArgJ"/>
    <property type="match status" value="1"/>
</dbReference>
<keyword evidence="6" id="KW-0028">Amino-acid biosynthesis</keyword>
<feature type="binding site" evidence="6">
    <location>
        <position position="158"/>
    </location>
    <ligand>
        <name>substrate</name>
    </ligand>
</feature>
<dbReference type="RefSeq" id="WP_415641017.1">
    <property type="nucleotide sequence ID" value="NZ_CBCRXA010000005.1"/>
</dbReference>